<name>A0AAD9L3I4_RIDPI</name>
<keyword evidence="4" id="KW-1185">Reference proteome</keyword>
<dbReference type="PANTHER" id="PTHR10340">
    <property type="entry name" value="SPHINGOMYELIN PHOSPHODIESTERASE"/>
    <property type="match status" value="1"/>
</dbReference>
<dbReference type="Proteomes" id="UP001209878">
    <property type="component" value="Unassembled WGS sequence"/>
</dbReference>
<protein>
    <recommendedName>
        <fullName evidence="5">Calcineurin-like phosphoesterase domain-containing protein</fullName>
    </recommendedName>
</protein>
<keyword evidence="1" id="KW-0378">Hydrolase</keyword>
<dbReference type="SUPFAM" id="SSF56300">
    <property type="entry name" value="Metallo-dependent phosphatases"/>
    <property type="match status" value="1"/>
</dbReference>
<dbReference type="GO" id="GO:0005615">
    <property type="term" value="C:extracellular space"/>
    <property type="evidence" value="ECO:0007669"/>
    <property type="project" value="TreeGrafter"/>
</dbReference>
<gene>
    <name evidence="3" type="ORF">NP493_338g02064</name>
</gene>
<dbReference type="InterPro" id="IPR029052">
    <property type="entry name" value="Metallo-depent_PP-like"/>
</dbReference>
<organism evidence="3 4">
    <name type="scientific">Ridgeia piscesae</name>
    <name type="common">Tubeworm</name>
    <dbReference type="NCBI Taxonomy" id="27915"/>
    <lineage>
        <taxon>Eukaryota</taxon>
        <taxon>Metazoa</taxon>
        <taxon>Spiralia</taxon>
        <taxon>Lophotrochozoa</taxon>
        <taxon>Annelida</taxon>
        <taxon>Polychaeta</taxon>
        <taxon>Sedentaria</taxon>
        <taxon>Canalipalpata</taxon>
        <taxon>Sabellida</taxon>
        <taxon>Siboglinidae</taxon>
        <taxon>Ridgeia</taxon>
    </lineage>
</organism>
<accession>A0AAD9L3I4</accession>
<evidence type="ECO:0000313" key="4">
    <source>
        <dbReference type="Proteomes" id="UP001209878"/>
    </source>
</evidence>
<reference evidence="3" key="1">
    <citation type="journal article" date="2023" name="Mol. Biol. Evol.">
        <title>Third-Generation Sequencing Reveals the Adaptive Role of the Epigenome in Three Deep-Sea Polychaetes.</title>
        <authorList>
            <person name="Perez M."/>
            <person name="Aroh O."/>
            <person name="Sun Y."/>
            <person name="Lan Y."/>
            <person name="Juniper S.K."/>
            <person name="Young C.R."/>
            <person name="Angers B."/>
            <person name="Qian P.Y."/>
        </authorList>
    </citation>
    <scope>NUCLEOTIDE SEQUENCE</scope>
    <source>
        <strain evidence="3">R07B-5</strain>
    </source>
</reference>
<sequence>MRVLHISDIHMDFDYTPGTEAQKGVKAGKWGEYSSCDTPVWTLENMFQHLSKNEKESTGPVEDVCMNNSRGFPPPFVRGDKSVKWLYTALAKSWTHWLPLDTVQNISRGGFYTVAVRPGLRIVSVNTNYCNAFNWWLLLNTTDPANELQWLISVLQESENIGEKVHIIGHIPPGHDACLKAWSWNYYDIINRATVQQQIKPQ</sequence>
<dbReference type="PANTHER" id="PTHR10340:SF34">
    <property type="entry name" value="SPHINGOMYELIN PHOSPHODIESTERASE"/>
    <property type="match status" value="1"/>
</dbReference>
<dbReference type="EMBL" id="JAODUO010000340">
    <property type="protein sequence ID" value="KAK2182689.1"/>
    <property type="molecule type" value="Genomic_DNA"/>
</dbReference>
<evidence type="ECO:0000256" key="1">
    <source>
        <dbReference type="ARBA" id="ARBA00022801"/>
    </source>
</evidence>
<dbReference type="AlphaFoldDB" id="A0AAD9L3I4"/>
<dbReference type="GO" id="GO:0008081">
    <property type="term" value="F:phosphoric diester hydrolase activity"/>
    <property type="evidence" value="ECO:0007669"/>
    <property type="project" value="TreeGrafter"/>
</dbReference>
<evidence type="ECO:0000313" key="3">
    <source>
        <dbReference type="EMBL" id="KAK2182689.1"/>
    </source>
</evidence>
<evidence type="ECO:0008006" key="5">
    <source>
        <dbReference type="Google" id="ProtNLM"/>
    </source>
</evidence>
<comment type="caution">
    <text evidence="3">The sequence shown here is derived from an EMBL/GenBank/DDBJ whole genome shotgun (WGS) entry which is preliminary data.</text>
</comment>
<evidence type="ECO:0000256" key="2">
    <source>
        <dbReference type="ARBA" id="ARBA00023180"/>
    </source>
</evidence>
<proteinExistence type="predicted"/>
<keyword evidence="2" id="KW-0325">Glycoprotein</keyword>